<dbReference type="RefSeq" id="WP_343822666.1">
    <property type="nucleotide sequence ID" value="NZ_BAAACI010000001.1"/>
</dbReference>
<organism evidence="1 2">
    <name type="scientific">Clostridium subterminale</name>
    <dbReference type="NCBI Taxonomy" id="1550"/>
    <lineage>
        <taxon>Bacteria</taxon>
        <taxon>Bacillati</taxon>
        <taxon>Bacillota</taxon>
        <taxon>Clostridia</taxon>
        <taxon>Eubacteriales</taxon>
        <taxon>Clostridiaceae</taxon>
        <taxon>Clostridium</taxon>
    </lineage>
</organism>
<comment type="caution">
    <text evidence="1">The sequence shown here is derived from an EMBL/GenBank/DDBJ whole genome shotgun (WGS) entry which is preliminary data.</text>
</comment>
<sequence>MALANSLDQYRMVGAYIQKNIFQDKRITAIRNSIFMNENIISYGYCIEKIYICT</sequence>
<keyword evidence="2" id="KW-1185">Reference proteome</keyword>
<accession>A0ABN1KFA1</accession>
<evidence type="ECO:0000313" key="1">
    <source>
        <dbReference type="EMBL" id="GAA0765136.1"/>
    </source>
</evidence>
<reference evidence="1 2" key="1">
    <citation type="journal article" date="2019" name="Int. J. Syst. Evol. Microbiol.">
        <title>The Global Catalogue of Microorganisms (GCM) 10K type strain sequencing project: providing services to taxonomists for standard genome sequencing and annotation.</title>
        <authorList>
            <consortium name="The Broad Institute Genomics Platform"/>
            <consortium name="The Broad Institute Genome Sequencing Center for Infectious Disease"/>
            <person name="Wu L."/>
            <person name="Ma J."/>
        </authorList>
    </citation>
    <scope>NUCLEOTIDE SEQUENCE [LARGE SCALE GENOMIC DNA]</scope>
    <source>
        <strain evidence="1 2">JCM 1417</strain>
    </source>
</reference>
<protein>
    <submittedName>
        <fullName evidence="1">Uncharacterized protein</fullName>
    </submittedName>
</protein>
<dbReference type="Proteomes" id="UP001501047">
    <property type="component" value="Unassembled WGS sequence"/>
</dbReference>
<proteinExistence type="predicted"/>
<name>A0ABN1KFA1_CLOSU</name>
<evidence type="ECO:0000313" key="2">
    <source>
        <dbReference type="Proteomes" id="UP001501047"/>
    </source>
</evidence>
<dbReference type="EMBL" id="BAAACI010000001">
    <property type="protein sequence ID" value="GAA0765136.1"/>
    <property type="molecule type" value="Genomic_DNA"/>
</dbReference>
<gene>
    <name evidence="1" type="ORF">GCM10008908_01210</name>
</gene>